<sequence length="504" mass="55871">MAALTTLEKHPMASALRAIQPKGPLSFQSLPAALRPLVRAYLLGYASAVAPRLLTLMLQFISKKRKSAKKYLSSDKDERSFKDAAFRILRTGLDPRRFPTFCAALVGGSTLLQEPLLKIIGRVATQLSTTSQLRLARWLSTFISGWLSLQLLQSKQTQQTPPAWADSGLAAVQQGLSEASTGGYGGRTLDLTLFAVTRAADVLVGELWSQRRSRRKASGKWTVIEQVMSRLMDPVVFAASSGLIMWAWFYSPDSLPRSYNKWITSAASVDLRLIEALRRCRNGELIYGKETGQAPLLGSMCDDYGLPTEWGDPAKIVPFPCDLVHMGCGPSCEYHAISRFLRSWKWSMLTYLPLALALQLRNPRRINLVKAITGSTRSSTFLATFITLFYYGVCLARTRLGPRVLGKEIPNRQRIDEGICVGTGCCLCGWSVFIETAGRRKDMALFVAPRALATLVPRRYPLEKQWREKLIFAASTAVVFTCALENPKRVRGVLGGILGMVLKK</sequence>
<keyword evidence="2" id="KW-1185">Reference proteome</keyword>
<dbReference type="PANTHER" id="PTHR12459">
    <property type="entry name" value="TRANSMEMBRANE PROTEIN 135-RELATED"/>
    <property type="match status" value="1"/>
</dbReference>
<organism evidence="1 2">
    <name type="scientific">Trichoderma guizhouense</name>
    <dbReference type="NCBI Taxonomy" id="1491466"/>
    <lineage>
        <taxon>Eukaryota</taxon>
        <taxon>Fungi</taxon>
        <taxon>Dikarya</taxon>
        <taxon>Ascomycota</taxon>
        <taxon>Pezizomycotina</taxon>
        <taxon>Sordariomycetes</taxon>
        <taxon>Hypocreomycetidae</taxon>
        <taxon>Hypocreales</taxon>
        <taxon>Hypocreaceae</taxon>
        <taxon>Trichoderma</taxon>
    </lineage>
</organism>
<dbReference type="EMBL" id="LVVK01000013">
    <property type="protein sequence ID" value="OPB42402.1"/>
    <property type="molecule type" value="Genomic_DNA"/>
</dbReference>
<proteinExistence type="predicted"/>
<gene>
    <name evidence="1" type="ORF">A0O28_0035190</name>
</gene>
<dbReference type="PANTHER" id="PTHR12459:SF15">
    <property type="entry name" value="TRANSMEMBRANE PROTEIN 135"/>
    <property type="match status" value="1"/>
</dbReference>
<name>A0A1T3CMV2_9HYPO</name>
<evidence type="ECO:0000313" key="1">
    <source>
        <dbReference type="EMBL" id="OPB42402.1"/>
    </source>
</evidence>
<dbReference type="AlphaFoldDB" id="A0A1T3CMV2"/>
<dbReference type="InterPro" id="IPR026749">
    <property type="entry name" value="Tmem135"/>
</dbReference>
<reference evidence="1 2" key="1">
    <citation type="submission" date="2016-04" db="EMBL/GenBank/DDBJ databases">
        <title>Multiple horizontal gene transfer events from other fungi enriched the ability of the initially mycotrophic fungus Trichoderma (Ascomycota) to feed on dead plant biomass.</title>
        <authorList>
            <person name="Atanasova L."/>
            <person name="Chenthamara K."/>
            <person name="Zhang J."/>
            <person name="Grujic M."/>
            <person name="Henrissat B."/>
            <person name="Kuo A."/>
            <person name="Aertz A."/>
            <person name="Salamov A."/>
            <person name="Lipzen A."/>
            <person name="Labutti K."/>
            <person name="Barry K."/>
            <person name="Miao Y."/>
            <person name="Rahimi M.J."/>
            <person name="Shen Q."/>
            <person name="Grigoriev I.V."/>
            <person name="Kubicek C.P."/>
            <person name="Druzhinina I.S."/>
        </authorList>
    </citation>
    <scope>NUCLEOTIDE SEQUENCE [LARGE SCALE GENOMIC DNA]</scope>
    <source>
        <strain evidence="1 2">NJAU 4742</strain>
    </source>
</reference>
<dbReference type="OrthoDB" id="4021778at2759"/>
<comment type="caution">
    <text evidence="1">The sequence shown here is derived from an EMBL/GenBank/DDBJ whole genome shotgun (WGS) entry which is preliminary data.</text>
</comment>
<accession>A0A1T3CMV2</accession>
<protein>
    <submittedName>
        <fullName evidence="1">Light-regulation protein</fullName>
    </submittedName>
</protein>
<evidence type="ECO:0000313" key="2">
    <source>
        <dbReference type="Proteomes" id="UP000191004"/>
    </source>
</evidence>
<dbReference type="Proteomes" id="UP000191004">
    <property type="component" value="Unassembled WGS sequence"/>
</dbReference>